<dbReference type="PANTHER" id="PTHR43124">
    <property type="entry name" value="PURINE EFFLUX PUMP PBUE"/>
    <property type="match status" value="1"/>
</dbReference>
<dbReference type="Pfam" id="PF07690">
    <property type="entry name" value="MFS_1"/>
    <property type="match status" value="1"/>
</dbReference>
<dbReference type="PROSITE" id="PS50850">
    <property type="entry name" value="MFS"/>
    <property type="match status" value="1"/>
</dbReference>
<evidence type="ECO:0000256" key="3">
    <source>
        <dbReference type="ARBA" id="ARBA00022692"/>
    </source>
</evidence>
<keyword evidence="4 6" id="KW-1133">Transmembrane helix</keyword>
<keyword evidence="2" id="KW-1003">Cell membrane</keyword>
<feature type="transmembrane region" description="Helical" evidence="6">
    <location>
        <begin position="225"/>
        <end position="244"/>
    </location>
</feature>
<dbReference type="GO" id="GO:0022857">
    <property type="term" value="F:transmembrane transporter activity"/>
    <property type="evidence" value="ECO:0007669"/>
    <property type="project" value="InterPro"/>
</dbReference>
<evidence type="ECO:0000259" key="7">
    <source>
        <dbReference type="PROSITE" id="PS50850"/>
    </source>
</evidence>
<evidence type="ECO:0000313" key="8">
    <source>
        <dbReference type="EMBL" id="SVB16674.1"/>
    </source>
</evidence>
<proteinExistence type="predicted"/>
<dbReference type="InterPro" id="IPR050189">
    <property type="entry name" value="MFS_Efflux_Transporters"/>
</dbReference>
<feature type="domain" description="Major facilitator superfamily (MFS) profile" evidence="7">
    <location>
        <begin position="12"/>
        <end position="403"/>
    </location>
</feature>
<dbReference type="SUPFAM" id="SSF103473">
    <property type="entry name" value="MFS general substrate transporter"/>
    <property type="match status" value="1"/>
</dbReference>
<evidence type="ECO:0000256" key="5">
    <source>
        <dbReference type="ARBA" id="ARBA00023136"/>
    </source>
</evidence>
<dbReference type="EMBL" id="UINC01031127">
    <property type="protein sequence ID" value="SVB16674.1"/>
    <property type="molecule type" value="Genomic_DNA"/>
</dbReference>
<evidence type="ECO:0000256" key="2">
    <source>
        <dbReference type="ARBA" id="ARBA00022475"/>
    </source>
</evidence>
<feature type="transmembrane region" description="Helical" evidence="6">
    <location>
        <begin position="290"/>
        <end position="308"/>
    </location>
</feature>
<sequence length="410" mass="46039">MIIDIVRSNFKIIIFGFVFTFFSCIGQSFFIGLFNSNIRQELNITHGEFGAIYGIATLCSSLTLIWLGKKIDDLKLVNYSLLVVIFLSLAALFFSFVNGIILLAMGIFFLRLSGQGLMAHTASVATSRFFNQSRGKALSYIWVGMSFGEFLLPIIVVYLLTFIYWRDLWQGFSLLIILLLPIFTYLTVKEISIFSREKKNGDNDNKVIDSIKSWTRREVLKDLKFYSILPAMLASSFIITGIVINQTFIIESKDWGKFAIAKSFMIYSILTVATLFFSGFLVDKFTSRKLFPLLNVPLLLSLIVLMIFDHPNSAFVFMGFMGISNGLTNVLMSSLWAEIYGVNYLGSIKALTGSLMVFSTALATVVFGTLIDLGNSIENIAALCSIYTAISIIIVIIFQKNYRPVLQNKT</sequence>
<evidence type="ECO:0000256" key="6">
    <source>
        <dbReference type="SAM" id="Phobius"/>
    </source>
</evidence>
<name>A0A382BSP2_9ZZZZ</name>
<feature type="transmembrane region" description="Helical" evidence="6">
    <location>
        <begin position="12"/>
        <end position="34"/>
    </location>
</feature>
<feature type="transmembrane region" description="Helical" evidence="6">
    <location>
        <begin position="140"/>
        <end position="165"/>
    </location>
</feature>
<feature type="transmembrane region" description="Helical" evidence="6">
    <location>
        <begin position="314"/>
        <end position="336"/>
    </location>
</feature>
<feature type="transmembrane region" description="Helical" evidence="6">
    <location>
        <begin position="171"/>
        <end position="188"/>
    </location>
</feature>
<feature type="transmembrane region" description="Helical" evidence="6">
    <location>
        <begin position="264"/>
        <end position="283"/>
    </location>
</feature>
<organism evidence="8">
    <name type="scientific">marine metagenome</name>
    <dbReference type="NCBI Taxonomy" id="408172"/>
    <lineage>
        <taxon>unclassified sequences</taxon>
        <taxon>metagenomes</taxon>
        <taxon>ecological metagenomes</taxon>
    </lineage>
</organism>
<dbReference type="AlphaFoldDB" id="A0A382BSP2"/>
<gene>
    <name evidence="8" type="ORF">METZ01_LOCUS169528</name>
</gene>
<reference evidence="8" key="1">
    <citation type="submission" date="2018-05" db="EMBL/GenBank/DDBJ databases">
        <authorList>
            <person name="Lanie J.A."/>
            <person name="Ng W.-L."/>
            <person name="Kazmierczak K.M."/>
            <person name="Andrzejewski T.M."/>
            <person name="Davidsen T.M."/>
            <person name="Wayne K.J."/>
            <person name="Tettelin H."/>
            <person name="Glass J.I."/>
            <person name="Rusch D."/>
            <person name="Podicherti R."/>
            <person name="Tsui H.-C.T."/>
            <person name="Winkler M.E."/>
        </authorList>
    </citation>
    <scope>NUCLEOTIDE SEQUENCE</scope>
</reference>
<dbReference type="Gene3D" id="1.20.1250.20">
    <property type="entry name" value="MFS general substrate transporter like domains"/>
    <property type="match status" value="1"/>
</dbReference>
<feature type="transmembrane region" description="Helical" evidence="6">
    <location>
        <begin position="100"/>
        <end position="119"/>
    </location>
</feature>
<feature type="transmembrane region" description="Helical" evidence="6">
    <location>
        <begin position="49"/>
        <end position="67"/>
    </location>
</feature>
<feature type="transmembrane region" description="Helical" evidence="6">
    <location>
        <begin position="76"/>
        <end position="94"/>
    </location>
</feature>
<dbReference type="InterPro" id="IPR036259">
    <property type="entry name" value="MFS_trans_sf"/>
</dbReference>
<protein>
    <recommendedName>
        <fullName evidence="7">Major facilitator superfamily (MFS) profile domain-containing protein</fullName>
    </recommendedName>
</protein>
<feature type="transmembrane region" description="Helical" evidence="6">
    <location>
        <begin position="377"/>
        <end position="398"/>
    </location>
</feature>
<dbReference type="InterPro" id="IPR020846">
    <property type="entry name" value="MFS_dom"/>
</dbReference>
<evidence type="ECO:0000256" key="4">
    <source>
        <dbReference type="ARBA" id="ARBA00022989"/>
    </source>
</evidence>
<accession>A0A382BSP2</accession>
<dbReference type="GO" id="GO:0005886">
    <property type="term" value="C:plasma membrane"/>
    <property type="evidence" value="ECO:0007669"/>
    <property type="project" value="UniProtKB-SubCell"/>
</dbReference>
<dbReference type="PANTHER" id="PTHR43124:SF3">
    <property type="entry name" value="CHLORAMPHENICOL EFFLUX PUMP RV0191"/>
    <property type="match status" value="1"/>
</dbReference>
<keyword evidence="3 6" id="KW-0812">Transmembrane</keyword>
<dbReference type="PROSITE" id="PS51257">
    <property type="entry name" value="PROKAR_LIPOPROTEIN"/>
    <property type="match status" value="1"/>
</dbReference>
<comment type="subcellular location">
    <subcellularLocation>
        <location evidence="1">Cell membrane</location>
        <topology evidence="1">Multi-pass membrane protein</topology>
    </subcellularLocation>
</comment>
<evidence type="ECO:0000256" key="1">
    <source>
        <dbReference type="ARBA" id="ARBA00004651"/>
    </source>
</evidence>
<keyword evidence="5 6" id="KW-0472">Membrane</keyword>
<dbReference type="InterPro" id="IPR011701">
    <property type="entry name" value="MFS"/>
</dbReference>
<feature type="transmembrane region" description="Helical" evidence="6">
    <location>
        <begin position="348"/>
        <end position="371"/>
    </location>
</feature>